<evidence type="ECO:0000256" key="3">
    <source>
        <dbReference type="ARBA" id="ARBA00023143"/>
    </source>
</evidence>
<comment type="function">
    <text evidence="4">Flagellin is the subunit protein which polymerizes to form the filaments of bacterial flagella.</text>
</comment>
<dbReference type="GO" id="GO:0009288">
    <property type="term" value="C:bacterial-type flagellum"/>
    <property type="evidence" value="ECO:0007669"/>
    <property type="project" value="UniProtKB-SubCell"/>
</dbReference>
<comment type="subunit">
    <text evidence="2">In C.crescentus, the flagellar filament is composed of multiple flagellins of 29 kDa; 27 kDa and 25 kDa.</text>
</comment>
<dbReference type="EMBL" id="BMZB01000004">
    <property type="protein sequence ID" value="GGZ40553.1"/>
    <property type="molecule type" value="Genomic_DNA"/>
</dbReference>
<evidence type="ECO:0000313" key="8">
    <source>
        <dbReference type="Proteomes" id="UP000662572"/>
    </source>
</evidence>
<keyword evidence="8" id="KW-1185">Reference proteome</keyword>
<keyword evidence="7" id="KW-0282">Flagellum</keyword>
<feature type="domain" description="Flagellin N-terminal" evidence="5">
    <location>
        <begin position="6"/>
        <end position="140"/>
    </location>
</feature>
<evidence type="ECO:0000256" key="2">
    <source>
        <dbReference type="ARBA" id="ARBA00011829"/>
    </source>
</evidence>
<reference evidence="7" key="1">
    <citation type="journal article" date="2014" name="Int. J. Syst. Evol. Microbiol.">
        <title>Complete genome sequence of Corynebacterium casei LMG S-19264T (=DSM 44701T), isolated from a smear-ripened cheese.</title>
        <authorList>
            <consortium name="US DOE Joint Genome Institute (JGI-PGF)"/>
            <person name="Walter F."/>
            <person name="Albersmeier A."/>
            <person name="Kalinowski J."/>
            <person name="Ruckert C."/>
        </authorList>
    </citation>
    <scope>NUCLEOTIDE SEQUENCE</scope>
    <source>
        <strain evidence="7">KCTC 32296</strain>
    </source>
</reference>
<keyword evidence="3 4" id="KW-0975">Bacterial flagellum</keyword>
<evidence type="ECO:0000259" key="6">
    <source>
        <dbReference type="Pfam" id="PF00700"/>
    </source>
</evidence>
<organism evidence="7 8">
    <name type="scientific">Asticcacaulis endophyticus</name>
    <dbReference type="NCBI Taxonomy" id="1395890"/>
    <lineage>
        <taxon>Bacteria</taxon>
        <taxon>Pseudomonadati</taxon>
        <taxon>Pseudomonadota</taxon>
        <taxon>Alphaproteobacteria</taxon>
        <taxon>Caulobacterales</taxon>
        <taxon>Caulobacteraceae</taxon>
        <taxon>Asticcacaulis</taxon>
    </lineage>
</organism>
<protein>
    <recommendedName>
        <fullName evidence="4">Flagellin</fullName>
    </recommendedName>
</protein>
<comment type="similarity">
    <text evidence="1 4">Belongs to the bacterial flagellin family.</text>
</comment>
<dbReference type="Gene3D" id="1.20.1330.10">
    <property type="entry name" value="f41 fragment of flagellin, N-terminal domain"/>
    <property type="match status" value="1"/>
</dbReference>
<keyword evidence="7" id="KW-0966">Cell projection</keyword>
<dbReference type="PANTHER" id="PTHR42792">
    <property type="entry name" value="FLAGELLIN"/>
    <property type="match status" value="1"/>
</dbReference>
<gene>
    <name evidence="7" type="primary">fljJ</name>
    <name evidence="7" type="ORF">GCM10011273_29100</name>
</gene>
<evidence type="ECO:0000313" key="7">
    <source>
        <dbReference type="EMBL" id="GGZ40553.1"/>
    </source>
</evidence>
<dbReference type="InterPro" id="IPR001029">
    <property type="entry name" value="Flagellin_N"/>
</dbReference>
<dbReference type="PANTHER" id="PTHR42792:SF2">
    <property type="entry name" value="FLAGELLIN"/>
    <property type="match status" value="1"/>
</dbReference>
<sequence length="282" mass="30147">MSNVTVNTNVGAMAALQSLNRTSRQFREVEDRITTGLKVSSAKDNGAVYAIAVMQRSEISSLDVLQRSLERATSVIDVAMGAGETVADVLNEMKTRVISAADTSLDTTSRTAMSDDFLDLIRQIWHAVKNAEFDGTNLIDEGADDMVVPASLSLDTITVQAQNLSLGVDGLWWNMPIASATLPFTTATEAAAFIPAMDIAIERIGLRLSALGTAAKAIEGQSQFLYKLQDAMTEGVGNLVDADMAKESARMVSLQTRQSLGQQSLSIANRAPNMVLALFQAA</sequence>
<reference evidence="7" key="2">
    <citation type="submission" date="2020-09" db="EMBL/GenBank/DDBJ databases">
        <authorList>
            <person name="Sun Q."/>
            <person name="Kim S."/>
        </authorList>
    </citation>
    <scope>NUCLEOTIDE SEQUENCE</scope>
    <source>
        <strain evidence="7">KCTC 32296</strain>
    </source>
</reference>
<proteinExistence type="inferred from homology"/>
<dbReference type="Pfam" id="PF00669">
    <property type="entry name" value="Flagellin_N"/>
    <property type="match status" value="1"/>
</dbReference>
<dbReference type="Proteomes" id="UP000662572">
    <property type="component" value="Unassembled WGS sequence"/>
</dbReference>
<dbReference type="GO" id="GO:0005198">
    <property type="term" value="F:structural molecule activity"/>
    <property type="evidence" value="ECO:0007669"/>
    <property type="project" value="UniProtKB-UniRule"/>
</dbReference>
<keyword evidence="4" id="KW-0964">Secreted</keyword>
<keyword evidence="7" id="KW-0969">Cilium</keyword>
<dbReference type="InterPro" id="IPR001492">
    <property type="entry name" value="Flagellin"/>
</dbReference>
<comment type="caution">
    <text evidence="7">The sequence shown here is derived from an EMBL/GenBank/DDBJ whole genome shotgun (WGS) entry which is preliminary data.</text>
</comment>
<dbReference type="AlphaFoldDB" id="A0A918UXS9"/>
<evidence type="ECO:0000259" key="5">
    <source>
        <dbReference type="Pfam" id="PF00669"/>
    </source>
</evidence>
<dbReference type="RefSeq" id="WP_189487814.1">
    <property type="nucleotide sequence ID" value="NZ_BMZB01000004.1"/>
</dbReference>
<dbReference type="InterPro" id="IPR046358">
    <property type="entry name" value="Flagellin_C"/>
</dbReference>
<evidence type="ECO:0000256" key="1">
    <source>
        <dbReference type="ARBA" id="ARBA00005709"/>
    </source>
</evidence>
<feature type="domain" description="Flagellin C-terminal" evidence="6">
    <location>
        <begin position="197"/>
        <end position="279"/>
    </location>
</feature>
<dbReference type="SUPFAM" id="SSF64518">
    <property type="entry name" value="Phase 1 flagellin"/>
    <property type="match status" value="1"/>
</dbReference>
<dbReference type="GO" id="GO:0005576">
    <property type="term" value="C:extracellular region"/>
    <property type="evidence" value="ECO:0007669"/>
    <property type="project" value="UniProtKB-SubCell"/>
</dbReference>
<evidence type="ECO:0000256" key="4">
    <source>
        <dbReference type="RuleBase" id="RU362073"/>
    </source>
</evidence>
<dbReference type="Pfam" id="PF00700">
    <property type="entry name" value="Flagellin_C"/>
    <property type="match status" value="1"/>
</dbReference>
<name>A0A918UXS9_9CAUL</name>
<accession>A0A918UXS9</accession>
<comment type="subcellular location">
    <subcellularLocation>
        <location evidence="4">Secreted</location>
    </subcellularLocation>
    <subcellularLocation>
        <location evidence="4">Bacterial flagellum</location>
    </subcellularLocation>
</comment>